<gene>
    <name evidence="4" type="ordered locus">MGMSRv2__3430</name>
</gene>
<dbReference type="KEGG" id="mgy:MGMSRv2__3430"/>
<dbReference type="GO" id="GO:0046872">
    <property type="term" value="F:metal ion binding"/>
    <property type="evidence" value="ECO:0007669"/>
    <property type="project" value="UniProtKB-KW"/>
</dbReference>
<proteinExistence type="predicted"/>
<evidence type="ECO:0000256" key="2">
    <source>
        <dbReference type="ARBA" id="ARBA00022801"/>
    </source>
</evidence>
<reference evidence="4 5" key="1">
    <citation type="journal article" date="2014" name="Genome Announc.">
        <title>Complete genome sequence of Magnetospirillum gryphiswaldense MSR-1.</title>
        <authorList>
            <person name="Wang X."/>
            <person name="Wang Q."/>
            <person name="Zhang W."/>
            <person name="Wang Y."/>
            <person name="Li L."/>
            <person name="Wen T."/>
            <person name="Zhang T."/>
            <person name="Zhang Y."/>
            <person name="Xu J."/>
            <person name="Hu J."/>
            <person name="Li S."/>
            <person name="Liu L."/>
            <person name="Liu J."/>
            <person name="Jiang W."/>
            <person name="Tian J."/>
            <person name="Li Y."/>
            <person name="Schuler D."/>
            <person name="Wang L."/>
            <person name="Li J."/>
        </authorList>
    </citation>
    <scope>NUCLEOTIDE SEQUENCE [LARGE SCALE GENOMIC DNA]</scope>
    <source>
        <strain evidence="5">DSM 6361 / JCM 21280 / NBRC 15271 / MSR-1</strain>
    </source>
</reference>
<dbReference type="eggNOG" id="COG3119">
    <property type="taxonomic scope" value="Bacteria"/>
</dbReference>
<dbReference type="AlphaFoldDB" id="V6F552"/>
<dbReference type="Gene3D" id="3.40.720.10">
    <property type="entry name" value="Alkaline Phosphatase, subunit A"/>
    <property type="match status" value="2"/>
</dbReference>
<evidence type="ECO:0000313" key="5">
    <source>
        <dbReference type="Proteomes" id="UP000018922"/>
    </source>
</evidence>
<name>V6F552_MAGGM</name>
<dbReference type="GO" id="GO:0008484">
    <property type="term" value="F:sulfuric ester hydrolase activity"/>
    <property type="evidence" value="ECO:0007669"/>
    <property type="project" value="TreeGrafter"/>
</dbReference>
<sequence>MSRVPNILLLTIDALRCDRMSLHGYSRSTTPNLDRLATQSIVCDRNSSLAAFTQASFPTIMTSTRPLSYGGYDNGTLGRPATVLRACHDAGWHVTLLSSFKWITRFFGYGDGVDSEVHLFSPVNLMGMAFNRMKSSVMSRAAGALSEDEMLALVTPVMDDLFVQLDAYCVARKSQGEADHQDFGDTRLVRDGFDFHKVQSVVHRHRAAFAGDPRAYMRKHFATMPEAHGWLAEEWRYCRKWSRLAEEAAFRAGNALVGVVDKRAAILRANRLKPFVDGAALADRVIRLMRDRDRSKPFLICTHFLDTHLPYAPGRGSRWYKSARDYLRPLGYGDEIDISAAVTKRPRRPDLLPSWSAMYDAALRYVDEQIGRIVAALDEPENTIVVICGDHGEELGEHGNYSHYFRLHHHNTWVPLIFIRPGSQGMRVDGLTSLLDLAPTLAHLAGAPAIPGWEGAVVTSSEVAIRQTMVMETFYGGNCLFDHRPVYMAARDRRMKLIWKEAMDPDDRFGPMGNELYDLDADPLEQVNLYRPDHDALPVLERAVAGRLAEIPQFGRARLARAFPAFAKEMAP</sequence>
<protein>
    <submittedName>
        <fullName evidence="4">Alkaline-phosphatase-like, core domain</fullName>
    </submittedName>
</protein>
<dbReference type="GO" id="GO:0005737">
    <property type="term" value="C:cytoplasm"/>
    <property type="evidence" value="ECO:0007669"/>
    <property type="project" value="TreeGrafter"/>
</dbReference>
<feature type="domain" description="Sulfatase N-terminal" evidence="3">
    <location>
        <begin position="274"/>
        <end position="447"/>
    </location>
</feature>
<dbReference type="STRING" id="1430440.MGMSRv2__3430"/>
<keyword evidence="2" id="KW-0378">Hydrolase</keyword>
<dbReference type="PANTHER" id="PTHR45953">
    <property type="entry name" value="IDURONATE 2-SULFATASE"/>
    <property type="match status" value="1"/>
</dbReference>
<dbReference type="HOGENOM" id="CLU_476331_0_0_5"/>
<accession>V6F552</accession>
<dbReference type="EMBL" id="HG794546">
    <property type="protein sequence ID" value="CDL00645.1"/>
    <property type="molecule type" value="Genomic_DNA"/>
</dbReference>
<dbReference type="Pfam" id="PF00884">
    <property type="entry name" value="Sulfatase"/>
    <property type="match status" value="2"/>
</dbReference>
<organism evidence="4 5">
    <name type="scientific">Magnetospirillum gryphiswaldense (strain DSM 6361 / JCM 21280 / NBRC 15271 / MSR-1)</name>
    <dbReference type="NCBI Taxonomy" id="431944"/>
    <lineage>
        <taxon>Bacteria</taxon>
        <taxon>Pseudomonadati</taxon>
        <taxon>Pseudomonadota</taxon>
        <taxon>Alphaproteobacteria</taxon>
        <taxon>Rhodospirillales</taxon>
        <taxon>Rhodospirillaceae</taxon>
        <taxon>Magnetospirillum</taxon>
    </lineage>
</organism>
<dbReference type="InterPro" id="IPR000917">
    <property type="entry name" value="Sulfatase_N"/>
</dbReference>
<dbReference type="InterPro" id="IPR017850">
    <property type="entry name" value="Alkaline_phosphatase_core_sf"/>
</dbReference>
<dbReference type="PANTHER" id="PTHR45953:SF1">
    <property type="entry name" value="IDURONATE 2-SULFATASE"/>
    <property type="match status" value="1"/>
</dbReference>
<keyword evidence="1" id="KW-0479">Metal-binding</keyword>
<evidence type="ECO:0000313" key="4">
    <source>
        <dbReference type="EMBL" id="CDL00645.1"/>
    </source>
</evidence>
<evidence type="ECO:0000259" key="3">
    <source>
        <dbReference type="Pfam" id="PF00884"/>
    </source>
</evidence>
<dbReference type="Proteomes" id="UP000018922">
    <property type="component" value="Chromosome I"/>
</dbReference>
<evidence type="ECO:0000256" key="1">
    <source>
        <dbReference type="ARBA" id="ARBA00022723"/>
    </source>
</evidence>
<dbReference type="SUPFAM" id="SSF53649">
    <property type="entry name" value="Alkaline phosphatase-like"/>
    <property type="match status" value="1"/>
</dbReference>
<keyword evidence="5" id="KW-1185">Reference proteome</keyword>
<feature type="domain" description="Sulfatase N-terminal" evidence="3">
    <location>
        <begin position="5"/>
        <end position="94"/>
    </location>
</feature>